<dbReference type="AlphaFoldDB" id="A0A5Z4WVM5"/>
<dbReference type="InterPro" id="IPR000259">
    <property type="entry name" value="Adhesion_dom_fimbrial"/>
</dbReference>
<protein>
    <recommendedName>
        <fullName evidence="1">Fimbrial-type adhesion domain-containing protein</fullName>
    </recommendedName>
</protein>
<dbReference type="InterPro" id="IPR008966">
    <property type="entry name" value="Adhesion_dom_sf"/>
</dbReference>
<accession>A0A5Z4WVM5</accession>
<dbReference type="GO" id="GO:0007155">
    <property type="term" value="P:cell adhesion"/>
    <property type="evidence" value="ECO:0007669"/>
    <property type="project" value="InterPro"/>
</dbReference>
<dbReference type="SUPFAM" id="SSF49401">
    <property type="entry name" value="Bacterial adhesins"/>
    <property type="match status" value="1"/>
</dbReference>
<organism evidence="2">
    <name type="scientific">Salmonella enterica</name>
    <name type="common">Salmonella choleraesuis</name>
    <dbReference type="NCBI Taxonomy" id="28901"/>
    <lineage>
        <taxon>Bacteria</taxon>
        <taxon>Pseudomonadati</taxon>
        <taxon>Pseudomonadota</taxon>
        <taxon>Gammaproteobacteria</taxon>
        <taxon>Enterobacterales</taxon>
        <taxon>Enterobacteriaceae</taxon>
        <taxon>Salmonella</taxon>
    </lineage>
</organism>
<name>A0A5Z4WVM5_SALER</name>
<feature type="domain" description="Fimbrial-type adhesion" evidence="1">
    <location>
        <begin position="218"/>
        <end position="386"/>
    </location>
</feature>
<dbReference type="Gene3D" id="2.60.40.1090">
    <property type="entry name" value="Fimbrial-type adhesion domain"/>
    <property type="match status" value="1"/>
</dbReference>
<sequence length="387" mass="41611">MNNVTCVLLKMINKEGWSALMLFRRMKRMPLWLLAVCALALPGYATADGCRSLNGEISLHLPSSVSFPPGGYPEASESNPVHLFTGSTYSIRYECTSTSTKSRQVRLARLFDFSHLLNALTHSGLQLTLIIADSSGGSVTWTPTLKIADTIPFGASYTGTVSRTVSITPQLYLIKPPTAGFSVVPSLTAFEIISGLTSGSRFDGPQIATSAVRIQYVPTCFVKTSLETSTVNFGPVITSDVNQSLSVTRPFKVSAVASNESSCAGDSNLRGYYSAGNTKYYLNLPLKVTFFVNSGGVVSGRDSIRLYKDGTSDENGLQLKIYDSDNNAVVFNEDSTSPANKLGEFDGTPGSGGWKVTKQYTAALSSTGERVLTGKYNAKVTVKVSYY</sequence>
<evidence type="ECO:0000259" key="1">
    <source>
        <dbReference type="Pfam" id="PF00419"/>
    </source>
</evidence>
<reference evidence="2" key="1">
    <citation type="submission" date="2019-10" db="EMBL/GenBank/DDBJ databases">
        <authorList>
            <consortium name="PulseNet: The National Subtyping Network for Foodborne Disease Surveillance"/>
            <person name="Tarr C.L."/>
            <person name="Trees E."/>
            <person name="Katz L.S."/>
            <person name="Carleton-Romer H.A."/>
            <person name="Stroika S."/>
            <person name="Kucerova Z."/>
            <person name="Roache K.F."/>
            <person name="Sabol A.L."/>
            <person name="Besser J."/>
            <person name="Gerner-Smidt P."/>
        </authorList>
    </citation>
    <scope>NUCLEOTIDE SEQUENCE</scope>
    <source>
        <strain evidence="2">PNUSAS111674</strain>
    </source>
</reference>
<proteinExistence type="predicted"/>
<evidence type="ECO:0000313" key="2">
    <source>
        <dbReference type="EMBL" id="EDJ5916331.1"/>
    </source>
</evidence>
<dbReference type="GO" id="GO:0009289">
    <property type="term" value="C:pilus"/>
    <property type="evidence" value="ECO:0007669"/>
    <property type="project" value="InterPro"/>
</dbReference>
<dbReference type="EMBL" id="AAMOUS010000110">
    <property type="protein sequence ID" value="EDJ5916331.1"/>
    <property type="molecule type" value="Genomic_DNA"/>
</dbReference>
<comment type="caution">
    <text evidence="2">The sequence shown here is derived from an EMBL/GenBank/DDBJ whole genome shotgun (WGS) entry which is preliminary data.</text>
</comment>
<dbReference type="InterPro" id="IPR036937">
    <property type="entry name" value="Adhesion_dom_fimbrial_sf"/>
</dbReference>
<dbReference type="Pfam" id="PF00419">
    <property type="entry name" value="Fimbrial"/>
    <property type="match status" value="1"/>
</dbReference>
<gene>
    <name evidence="2" type="ORF">GFE59_25030</name>
</gene>